<dbReference type="InterPro" id="IPR029058">
    <property type="entry name" value="AB_hydrolase_fold"/>
</dbReference>
<gene>
    <name evidence="2" type="ORF">BH747_07340</name>
</gene>
<feature type="domain" description="Serine aminopeptidase S33" evidence="1">
    <location>
        <begin position="103"/>
        <end position="220"/>
    </location>
</feature>
<keyword evidence="2" id="KW-0378">Hydrolase</keyword>
<accession>A0A1V8YD57</accession>
<evidence type="ECO:0000259" key="1">
    <source>
        <dbReference type="Pfam" id="PF12146"/>
    </source>
</evidence>
<dbReference type="Pfam" id="PF12146">
    <property type="entry name" value="Hydrolase_4"/>
    <property type="match status" value="1"/>
</dbReference>
<sequence>MIVFYLIVVVLLLCVVIYQGLSSYYAQKLIKSGLQRGNNWYEKTGHQLMDPSAFTAVEKQRQIAENKAADFWGKGKEIEVKSQDGLKLIGRVFHFSPSDKKWVICVHDYRSNGKTDMSYIGKKYAEKGFNVLIPDLRAHGKSEGEIIGMGWLDRLDLIIWIRYILNEQPEASIILHGSSMGASAIMMASGEKLPEAVRGFILDSGFVSVYAEFRYMLSKLTFLPQKTIMRYANRYAKKYAGYSLKQASATRQLGSNHLPLLIIHGEEDHFVPVAAAYTIQNATAGENELYLVPDGQHLEAAVKDSNTYWTVVFSFIEQRIHL</sequence>
<dbReference type="Proteomes" id="UP000192477">
    <property type="component" value="Unassembled WGS sequence"/>
</dbReference>
<dbReference type="PANTHER" id="PTHR43358">
    <property type="entry name" value="ALPHA/BETA-HYDROLASE"/>
    <property type="match status" value="1"/>
</dbReference>
<dbReference type="Gene3D" id="3.40.50.1820">
    <property type="entry name" value="alpha/beta hydrolase"/>
    <property type="match status" value="1"/>
</dbReference>
<dbReference type="EMBL" id="MJEA01000006">
    <property type="protein sequence ID" value="OQO70236.1"/>
    <property type="molecule type" value="Genomic_DNA"/>
</dbReference>
<dbReference type="InterPro" id="IPR022742">
    <property type="entry name" value="Hydrolase_4"/>
</dbReference>
<dbReference type="AlphaFoldDB" id="A0A1V8YD57"/>
<proteinExistence type="predicted"/>
<name>A0A1V8YD57_9ENTE</name>
<protein>
    <submittedName>
        <fullName evidence="2">Alpha/beta hydrolase</fullName>
    </submittedName>
</protein>
<dbReference type="OrthoDB" id="9776685at2"/>
<dbReference type="GO" id="GO:0016787">
    <property type="term" value="F:hydrolase activity"/>
    <property type="evidence" value="ECO:0007669"/>
    <property type="project" value="UniProtKB-KW"/>
</dbReference>
<evidence type="ECO:0000313" key="2">
    <source>
        <dbReference type="EMBL" id="OQO70236.1"/>
    </source>
</evidence>
<evidence type="ECO:0000313" key="3">
    <source>
        <dbReference type="Proteomes" id="UP000192477"/>
    </source>
</evidence>
<dbReference type="InterPro" id="IPR052920">
    <property type="entry name" value="DNA-binding_regulatory"/>
</dbReference>
<comment type="caution">
    <text evidence="2">The sequence shown here is derived from an EMBL/GenBank/DDBJ whole genome shotgun (WGS) entry which is preliminary data.</text>
</comment>
<reference evidence="2 3" key="1">
    <citation type="journal article" date="2017" name="BMC Microbiol.">
        <title>Comparative genomics of Enterococcus spp. isolated from bovine feces.</title>
        <authorList>
            <person name="Beukers A.G."/>
            <person name="Zaheer R."/>
            <person name="Goji N."/>
            <person name="Amoako K.K."/>
            <person name="Chaves A.V."/>
            <person name="Ward M.P."/>
            <person name="McAllister T.A."/>
        </authorList>
    </citation>
    <scope>NUCLEOTIDE SEQUENCE [LARGE SCALE GENOMIC DNA]</scope>
    <source>
        <strain evidence="2 3">F1129D 143</strain>
    </source>
</reference>
<organism evidence="2 3">
    <name type="scientific">Enterococcus villorum</name>
    <dbReference type="NCBI Taxonomy" id="112904"/>
    <lineage>
        <taxon>Bacteria</taxon>
        <taxon>Bacillati</taxon>
        <taxon>Bacillota</taxon>
        <taxon>Bacilli</taxon>
        <taxon>Lactobacillales</taxon>
        <taxon>Enterococcaceae</taxon>
        <taxon>Enterococcus</taxon>
    </lineage>
</organism>
<dbReference type="RefSeq" id="WP_081183692.1">
    <property type="nucleotide sequence ID" value="NZ_MJEA01000006.1"/>
</dbReference>
<dbReference type="PANTHER" id="PTHR43358:SF4">
    <property type="entry name" value="ALPHA_BETA HYDROLASE FOLD-1 DOMAIN-CONTAINING PROTEIN"/>
    <property type="match status" value="1"/>
</dbReference>
<dbReference type="SUPFAM" id="SSF53474">
    <property type="entry name" value="alpha/beta-Hydrolases"/>
    <property type="match status" value="1"/>
</dbReference>
<dbReference type="STRING" id="112904.BH747_07340"/>